<reference evidence="11" key="2">
    <citation type="submission" date="2025-09" db="UniProtKB">
        <authorList>
            <consortium name="Ensembl"/>
        </authorList>
    </citation>
    <scope>IDENTIFICATION</scope>
</reference>
<dbReference type="GO" id="GO:0050869">
    <property type="term" value="P:negative regulation of B cell activation"/>
    <property type="evidence" value="ECO:0007669"/>
    <property type="project" value="TreeGrafter"/>
</dbReference>
<dbReference type="SMART" id="SM01282">
    <property type="entry name" value="DBB"/>
    <property type="match status" value="1"/>
</dbReference>
<dbReference type="PANTHER" id="PTHR16267">
    <property type="entry name" value="BANK1/PIK3AP1 FAMILY MEMBER"/>
    <property type="match status" value="1"/>
</dbReference>
<feature type="signal peptide" evidence="9">
    <location>
        <begin position="1"/>
        <end position="21"/>
    </location>
</feature>
<dbReference type="Gene3D" id="3.40.50.10140">
    <property type="entry name" value="Toll/interleukin-1 receptor homology (TIR) domain"/>
    <property type="match status" value="1"/>
</dbReference>
<feature type="domain" description="DBB" evidence="10">
    <location>
        <begin position="194"/>
        <end position="323"/>
    </location>
</feature>
<evidence type="ECO:0000256" key="8">
    <source>
        <dbReference type="SAM" id="MobiDB-lite"/>
    </source>
</evidence>
<keyword evidence="9" id="KW-0732">Signal</keyword>
<evidence type="ECO:0000256" key="9">
    <source>
        <dbReference type="SAM" id="SignalP"/>
    </source>
</evidence>
<feature type="chain" id="PRO_5025357729" description="B-cell scaffold protein with ankyrin repeats" evidence="9">
    <location>
        <begin position="22"/>
        <end position="655"/>
    </location>
</feature>
<feature type="compositionally biased region" description="Basic and acidic residues" evidence="8">
    <location>
        <begin position="430"/>
        <end position="440"/>
    </location>
</feature>
<comment type="subunit">
    <text evidence="6">Interacts with LYN, ITPR1 and ITPR2.</text>
</comment>
<feature type="region of interest" description="Disordered" evidence="8">
    <location>
        <begin position="430"/>
        <end position="453"/>
    </location>
</feature>
<dbReference type="InterPro" id="IPR035897">
    <property type="entry name" value="Toll_tir_struct_dom_sf"/>
</dbReference>
<dbReference type="GO" id="GO:1990782">
    <property type="term" value="F:protein tyrosine kinase binding"/>
    <property type="evidence" value="ECO:0007669"/>
    <property type="project" value="TreeGrafter"/>
</dbReference>
<dbReference type="GO" id="GO:0051246">
    <property type="term" value="P:regulation of protein metabolic process"/>
    <property type="evidence" value="ECO:0007669"/>
    <property type="project" value="UniProtKB-ARBA"/>
</dbReference>
<sequence>MAWHPILIMDLKLFLFSFLDHTKDILVIYEQEAEEWALYLKSLFGHIVNEEGILLYNLETLSFNHVELFSLHCYKCKLLILSYGLLKGLNQKRCYFLAHVLQPPDNVVILLCGVENSEMLYEVLTLSGRSREIFADQEPEDYLSIVTGIIQTDCQATSDVNLSDARGVSEKADLGFETEVLTETLETNQKSVLVLPTRISCENPGEIFILLKDEIDDETLEIEFIADNQRIRTQPASWNKKVKYMKALDFPAGPVYINVYCEGVIKTTAQIEYYTAAEEIERIFQKVADPIAFICQFSSVKKLDNVLTLLLESKIISCEFNVCQGEEHPQQSNNHLEEFPTLLHCAARFGLKNLAAVLVKHPEATKACKITNIDGDVPASIAEKHGHKKIRELIKELSVGSCAFSFALRSQITMMFPLLKLPNTSFVKPSEVDKEEKGGVEDSGEETEEEDSYTFVNSPDNLYASIPDCDYEENSRECFFYKKPPPPPPRNLPGTLRQDELNFVEERSETEYGLKTCYREDQDTSEEDDEEDHPYTFVKYDEYLYDLILDEEDEERKKERKSFIMNRPPVPAPRPERSGVRNENTPYIVQGFCVRTCIRINDRKNGFEKETRSLLTLSSECLSLRQDYYYPNLPIPERSTSFVIPVSVKDLFYFF</sequence>
<dbReference type="Pfam" id="PF14545">
    <property type="entry name" value="DBB"/>
    <property type="match status" value="1"/>
</dbReference>
<dbReference type="AlphaFoldDB" id="A0A669QAI2"/>
<evidence type="ECO:0000256" key="3">
    <source>
        <dbReference type="ARBA" id="ARBA00022936"/>
    </source>
</evidence>
<dbReference type="FunFam" id="3.40.50.10140:FF:000017">
    <property type="entry name" value="B cell scaffold protein with ankyrin repeats 1"/>
    <property type="match status" value="1"/>
</dbReference>
<evidence type="ECO:0000313" key="11">
    <source>
        <dbReference type="Ensembl" id="ENSPCLP00000016680.1"/>
    </source>
</evidence>
<evidence type="ECO:0000256" key="6">
    <source>
        <dbReference type="ARBA" id="ARBA00065779"/>
    </source>
</evidence>
<dbReference type="InterPro" id="IPR036770">
    <property type="entry name" value="Ankyrin_rpt-contain_sf"/>
</dbReference>
<comment type="function">
    <text evidence="5">Involved in B-cell receptor (BCR)-induced Ca(2+) mobilization from intracellular stores. Promotes Lyn-mediated phosphorylation of IP3 receptors 1 and 2.</text>
</comment>
<dbReference type="Pfam" id="PF18567">
    <property type="entry name" value="TIR_3"/>
    <property type="match status" value="1"/>
</dbReference>
<keyword evidence="2" id="KW-0677">Repeat</keyword>
<evidence type="ECO:0000256" key="1">
    <source>
        <dbReference type="ARBA" id="ARBA00022553"/>
    </source>
</evidence>
<dbReference type="GO" id="GO:0042113">
    <property type="term" value="P:B cell activation"/>
    <property type="evidence" value="ECO:0007669"/>
    <property type="project" value="UniProtKB-KW"/>
</dbReference>
<dbReference type="InterPro" id="IPR017893">
    <property type="entry name" value="DBB_domain"/>
</dbReference>
<dbReference type="GO" id="GO:0005102">
    <property type="term" value="F:signaling receptor binding"/>
    <property type="evidence" value="ECO:0007669"/>
    <property type="project" value="TreeGrafter"/>
</dbReference>
<dbReference type="InterPro" id="IPR052446">
    <property type="entry name" value="B-cell_PI3K-Signaling_Adptrs"/>
</dbReference>
<dbReference type="PANTHER" id="PTHR16267:SF13">
    <property type="entry name" value="B-CELL SCAFFOLD PROTEIN WITH ANKYRIN REPEATS"/>
    <property type="match status" value="1"/>
</dbReference>
<accession>A0A669QAI2</accession>
<keyword evidence="12" id="KW-1185">Reference proteome</keyword>
<evidence type="ECO:0000256" key="4">
    <source>
        <dbReference type="ARBA" id="ARBA00023043"/>
    </source>
</evidence>
<dbReference type="GO" id="GO:0007165">
    <property type="term" value="P:signal transduction"/>
    <property type="evidence" value="ECO:0007669"/>
    <property type="project" value="UniProtKB-ARBA"/>
</dbReference>
<dbReference type="Gene3D" id="1.25.40.20">
    <property type="entry name" value="Ankyrin repeat-containing domain"/>
    <property type="match status" value="1"/>
</dbReference>
<evidence type="ECO:0000256" key="2">
    <source>
        <dbReference type="ARBA" id="ARBA00022737"/>
    </source>
</evidence>
<keyword evidence="4" id="KW-0040">ANK repeat</keyword>
<dbReference type="PROSITE" id="PS51376">
    <property type="entry name" value="DBB"/>
    <property type="match status" value="1"/>
</dbReference>
<reference evidence="11" key="1">
    <citation type="submission" date="2025-08" db="UniProtKB">
        <authorList>
            <consortium name="Ensembl"/>
        </authorList>
    </citation>
    <scope>IDENTIFICATION</scope>
</reference>
<evidence type="ECO:0000259" key="10">
    <source>
        <dbReference type="PROSITE" id="PS51376"/>
    </source>
</evidence>
<evidence type="ECO:0000256" key="5">
    <source>
        <dbReference type="ARBA" id="ARBA00054773"/>
    </source>
</evidence>
<keyword evidence="3" id="KW-0075">B-cell activation</keyword>
<dbReference type="GO" id="GO:0051898">
    <property type="term" value="P:negative regulation of phosphatidylinositol 3-kinase/protein kinase B signal transduction"/>
    <property type="evidence" value="ECO:0007669"/>
    <property type="project" value="TreeGrafter"/>
</dbReference>
<feature type="compositionally biased region" description="Acidic residues" evidence="8">
    <location>
        <begin position="442"/>
        <end position="452"/>
    </location>
</feature>
<dbReference type="InterPro" id="IPR041340">
    <property type="entry name" value="PIK3AP1_TIR"/>
</dbReference>
<name>A0A669QAI2_PHACC</name>
<evidence type="ECO:0000256" key="7">
    <source>
        <dbReference type="ARBA" id="ARBA00069696"/>
    </source>
</evidence>
<organism evidence="11 12">
    <name type="scientific">Phasianus colchicus</name>
    <name type="common">Common pheasant</name>
    <dbReference type="NCBI Taxonomy" id="9054"/>
    <lineage>
        <taxon>Eukaryota</taxon>
        <taxon>Metazoa</taxon>
        <taxon>Chordata</taxon>
        <taxon>Craniata</taxon>
        <taxon>Vertebrata</taxon>
        <taxon>Euteleostomi</taxon>
        <taxon>Archelosauria</taxon>
        <taxon>Archosauria</taxon>
        <taxon>Dinosauria</taxon>
        <taxon>Saurischia</taxon>
        <taxon>Theropoda</taxon>
        <taxon>Coelurosauria</taxon>
        <taxon>Aves</taxon>
        <taxon>Neognathae</taxon>
        <taxon>Galloanserae</taxon>
        <taxon>Galliformes</taxon>
        <taxon>Phasianidae</taxon>
        <taxon>Phasianinae</taxon>
        <taxon>Phasianus</taxon>
    </lineage>
</organism>
<dbReference type="Ensembl" id="ENSPCLT00000022094.1">
    <property type="protein sequence ID" value="ENSPCLP00000016680.1"/>
    <property type="gene ID" value="ENSPCLG00000013707.1"/>
</dbReference>
<evidence type="ECO:0000313" key="12">
    <source>
        <dbReference type="Proteomes" id="UP000472261"/>
    </source>
</evidence>
<dbReference type="OMA" id="GNEKWEL"/>
<proteinExistence type="predicted"/>
<protein>
    <recommendedName>
        <fullName evidence="7">B-cell scaffold protein with ankyrin repeats</fullName>
    </recommendedName>
</protein>
<keyword evidence="1" id="KW-0597">Phosphoprotein</keyword>
<dbReference type="Proteomes" id="UP000472261">
    <property type="component" value="Unplaced"/>
</dbReference>